<evidence type="ECO:0000313" key="11">
    <source>
        <dbReference type="Proteomes" id="UP001155241"/>
    </source>
</evidence>
<dbReference type="AlphaFoldDB" id="A0A9X2FDE4"/>
<feature type="transmembrane region" description="Helical" evidence="8">
    <location>
        <begin position="176"/>
        <end position="192"/>
    </location>
</feature>
<feature type="transmembrane region" description="Helical" evidence="8">
    <location>
        <begin position="153"/>
        <end position="170"/>
    </location>
</feature>
<comment type="caution">
    <text evidence="10">The sequence shown here is derived from an EMBL/GenBank/DDBJ whole genome shotgun (WGS) entry which is preliminary data.</text>
</comment>
<dbReference type="InterPro" id="IPR004626">
    <property type="entry name" value="RarD"/>
</dbReference>
<dbReference type="Proteomes" id="UP001155241">
    <property type="component" value="Unassembled WGS sequence"/>
</dbReference>
<keyword evidence="3" id="KW-0813">Transport</keyword>
<organism evidence="10 11">
    <name type="scientific">Aeoliella straminimaris</name>
    <dbReference type="NCBI Taxonomy" id="2954799"/>
    <lineage>
        <taxon>Bacteria</taxon>
        <taxon>Pseudomonadati</taxon>
        <taxon>Planctomycetota</taxon>
        <taxon>Planctomycetia</taxon>
        <taxon>Pirellulales</taxon>
        <taxon>Lacipirellulaceae</taxon>
        <taxon>Aeoliella</taxon>
    </lineage>
</organism>
<keyword evidence="7 8" id="KW-0472">Membrane</keyword>
<dbReference type="InterPro" id="IPR000620">
    <property type="entry name" value="EamA_dom"/>
</dbReference>
<evidence type="ECO:0000256" key="1">
    <source>
        <dbReference type="ARBA" id="ARBA00004651"/>
    </source>
</evidence>
<dbReference type="NCBIfam" id="TIGR00688">
    <property type="entry name" value="rarD"/>
    <property type="match status" value="1"/>
</dbReference>
<feature type="transmembrane region" description="Helical" evidence="8">
    <location>
        <begin position="267"/>
        <end position="285"/>
    </location>
</feature>
<feature type="transmembrane region" description="Helical" evidence="8">
    <location>
        <begin position="129"/>
        <end position="146"/>
    </location>
</feature>
<feature type="domain" description="EamA" evidence="9">
    <location>
        <begin position="68"/>
        <end position="166"/>
    </location>
</feature>
<dbReference type="PANTHER" id="PTHR22911:SF137">
    <property type="entry name" value="SOLUTE CARRIER FAMILY 35 MEMBER G2-RELATED"/>
    <property type="match status" value="1"/>
</dbReference>
<feature type="transmembrane region" description="Helical" evidence="8">
    <location>
        <begin position="235"/>
        <end position="255"/>
    </location>
</feature>
<feature type="transmembrane region" description="Helical" evidence="8">
    <location>
        <begin position="291"/>
        <end position="310"/>
    </location>
</feature>
<evidence type="ECO:0000256" key="5">
    <source>
        <dbReference type="ARBA" id="ARBA00022692"/>
    </source>
</evidence>
<evidence type="ECO:0000256" key="7">
    <source>
        <dbReference type="ARBA" id="ARBA00023136"/>
    </source>
</evidence>
<keyword evidence="5 8" id="KW-0812">Transmembrane</keyword>
<name>A0A9X2FDE4_9BACT</name>
<dbReference type="RefSeq" id="WP_252851911.1">
    <property type="nucleotide sequence ID" value="NZ_JAMXLR010000026.1"/>
</dbReference>
<dbReference type="GO" id="GO:0005886">
    <property type="term" value="C:plasma membrane"/>
    <property type="evidence" value="ECO:0007669"/>
    <property type="project" value="UniProtKB-SubCell"/>
</dbReference>
<evidence type="ECO:0000256" key="2">
    <source>
        <dbReference type="ARBA" id="ARBA00007362"/>
    </source>
</evidence>
<evidence type="ECO:0000259" key="9">
    <source>
        <dbReference type="Pfam" id="PF00892"/>
    </source>
</evidence>
<evidence type="ECO:0000256" key="6">
    <source>
        <dbReference type="ARBA" id="ARBA00022989"/>
    </source>
</evidence>
<keyword evidence="11" id="KW-1185">Reference proteome</keyword>
<dbReference type="EMBL" id="JAMXLR010000026">
    <property type="protein sequence ID" value="MCO6043806.1"/>
    <property type="molecule type" value="Genomic_DNA"/>
</dbReference>
<sequence length="332" mass="36102">MSRPADHSSSASTARGGLIYALLAFGWWAVVFPILVVTLNHRVQQMGHFDTGGATRADWSLEFMTHRAIWSTVTCLVLLAALSRMGDVRQLLSSRRSKLLLGMTALLMLGNWTGFVYGAATDRLSHASLGYYINPLLSVALAIVVLGERLRRVQVLAVVLATIGVAWETWRLGQLPWISLLVAFSFGLYGLFRKQIRAAAIPGLFVEGLWMLPLGAGYLCYREVAGPPPAFGRDWMVSLLLVLSGVATAAPLIWFASAAKRLPLSTVAFMQFIVPTGQLLIAVTLNNESLTLAGLVSFAFIWLGVVAFLVDIRLVTRKEPEPASGGAIMECQ</sequence>
<feature type="transmembrane region" description="Helical" evidence="8">
    <location>
        <begin position="18"/>
        <end position="39"/>
    </location>
</feature>
<comment type="similarity">
    <text evidence="2">Belongs to the EamA transporter family.</text>
</comment>
<dbReference type="PANTHER" id="PTHR22911">
    <property type="entry name" value="ACYL-MALONYL CONDENSING ENZYME-RELATED"/>
    <property type="match status" value="1"/>
</dbReference>
<keyword evidence="6 8" id="KW-1133">Transmembrane helix</keyword>
<evidence type="ECO:0000256" key="4">
    <source>
        <dbReference type="ARBA" id="ARBA00022475"/>
    </source>
</evidence>
<evidence type="ECO:0000313" key="10">
    <source>
        <dbReference type="EMBL" id="MCO6043806.1"/>
    </source>
</evidence>
<dbReference type="Pfam" id="PF00892">
    <property type="entry name" value="EamA"/>
    <property type="match status" value="1"/>
</dbReference>
<keyword evidence="4" id="KW-1003">Cell membrane</keyword>
<dbReference type="InterPro" id="IPR037185">
    <property type="entry name" value="EmrE-like"/>
</dbReference>
<comment type="subcellular location">
    <subcellularLocation>
        <location evidence="1">Cell membrane</location>
        <topology evidence="1">Multi-pass membrane protein</topology>
    </subcellularLocation>
</comment>
<gene>
    <name evidence="10" type="primary">rarD</name>
    <name evidence="10" type="ORF">NG895_07790</name>
</gene>
<evidence type="ECO:0000256" key="3">
    <source>
        <dbReference type="ARBA" id="ARBA00022448"/>
    </source>
</evidence>
<evidence type="ECO:0000256" key="8">
    <source>
        <dbReference type="SAM" id="Phobius"/>
    </source>
</evidence>
<proteinExistence type="inferred from homology"/>
<feature type="transmembrane region" description="Helical" evidence="8">
    <location>
        <begin position="199"/>
        <end position="219"/>
    </location>
</feature>
<feature type="transmembrane region" description="Helical" evidence="8">
    <location>
        <begin position="99"/>
        <end position="117"/>
    </location>
</feature>
<reference evidence="10" key="1">
    <citation type="submission" date="2022-06" db="EMBL/GenBank/DDBJ databases">
        <title>Aeoliella straminimaris, a novel planctomycete from sediments.</title>
        <authorList>
            <person name="Vitorino I.R."/>
            <person name="Lage O.M."/>
        </authorList>
    </citation>
    <scope>NUCLEOTIDE SEQUENCE</scope>
    <source>
        <strain evidence="10">ICT_H6.2</strain>
    </source>
</reference>
<dbReference type="SUPFAM" id="SSF103481">
    <property type="entry name" value="Multidrug resistance efflux transporter EmrE"/>
    <property type="match status" value="2"/>
</dbReference>
<feature type="transmembrane region" description="Helical" evidence="8">
    <location>
        <begin position="68"/>
        <end position="87"/>
    </location>
</feature>
<protein>
    <submittedName>
        <fullName evidence="10">EamA family transporter RarD</fullName>
    </submittedName>
</protein>
<accession>A0A9X2FDE4</accession>